<feature type="region of interest" description="Disordered" evidence="1">
    <location>
        <begin position="366"/>
        <end position="395"/>
    </location>
</feature>
<sequence>MTMSSGALDRKLVFHIGHHKTGSTTIQEAFATGRVSLVSGRILYPGRMAHNYLTRHFDSFVTKGRTLPGSAAFPGLPQISDALRRGDFDVAVLSGEEFEGADPVAAHTVLQRFLLPHVTDHSVICYVRPHAARILSSFAENVKLGLFAGTPEDFFAKVVRNGRFIYMPRLTRWDTVFSGHFLLRPMIRSELTGGSVLQDFVETAFGADRPVRIQSVPASNESLCLEDLLLVRLVQDQLAARDRKLRHAMGWQIAPALAAMPGRSAPGTRLMLHKTLAERIRATYRSDARDLDARFFGSRPLMQDELDRAVDEAVPVAQSHDPKDHFDSTTLRAVAVLAAQMNDMLDHANEAWPGFLLERRIARLHGKATQGAASPPRAPRRRKRQDRETGSGALV</sequence>
<protein>
    <recommendedName>
        <fullName evidence="4">Sulfotransferase family protein</fullName>
    </recommendedName>
</protein>
<reference evidence="3" key="1">
    <citation type="submission" date="2020-01" db="EMBL/GenBank/DDBJ databases">
        <title>Sphingomonas sp. strain CSW-10.</title>
        <authorList>
            <person name="Chen W.-M."/>
        </authorList>
    </citation>
    <scope>NUCLEOTIDE SEQUENCE [LARGE SCALE GENOMIC DNA]</scope>
    <source>
        <strain evidence="3">CCP-1</strain>
    </source>
</reference>
<evidence type="ECO:0000313" key="3">
    <source>
        <dbReference type="Proteomes" id="UP001517376"/>
    </source>
</evidence>
<accession>A0ABW9Y2H6</accession>
<keyword evidence="3" id="KW-1185">Reference proteome</keyword>
<name>A0ABW9Y2H6_9RHOB</name>
<dbReference type="RefSeq" id="WP_161765435.1">
    <property type="nucleotide sequence ID" value="NZ_JAAATW010000001.1"/>
</dbReference>
<evidence type="ECO:0000256" key="1">
    <source>
        <dbReference type="SAM" id="MobiDB-lite"/>
    </source>
</evidence>
<gene>
    <name evidence="2" type="ORF">GU920_02725</name>
</gene>
<evidence type="ECO:0000313" key="2">
    <source>
        <dbReference type="EMBL" id="NBE06434.1"/>
    </source>
</evidence>
<dbReference type="SUPFAM" id="SSF52540">
    <property type="entry name" value="P-loop containing nucleoside triphosphate hydrolases"/>
    <property type="match status" value="1"/>
</dbReference>
<proteinExistence type="predicted"/>
<organism evidence="2 3">
    <name type="scientific">Paragemmobacter ruber</name>
    <dbReference type="NCBI Taxonomy" id="1985673"/>
    <lineage>
        <taxon>Bacteria</taxon>
        <taxon>Pseudomonadati</taxon>
        <taxon>Pseudomonadota</taxon>
        <taxon>Alphaproteobacteria</taxon>
        <taxon>Rhodobacterales</taxon>
        <taxon>Paracoccaceae</taxon>
        <taxon>Paragemmobacter</taxon>
    </lineage>
</organism>
<dbReference type="Proteomes" id="UP001517376">
    <property type="component" value="Unassembled WGS sequence"/>
</dbReference>
<comment type="caution">
    <text evidence="2">The sequence shown here is derived from an EMBL/GenBank/DDBJ whole genome shotgun (WGS) entry which is preliminary data.</text>
</comment>
<dbReference type="EMBL" id="JAAATW010000001">
    <property type="protein sequence ID" value="NBE06434.1"/>
    <property type="molecule type" value="Genomic_DNA"/>
</dbReference>
<evidence type="ECO:0008006" key="4">
    <source>
        <dbReference type="Google" id="ProtNLM"/>
    </source>
</evidence>
<dbReference type="InterPro" id="IPR027417">
    <property type="entry name" value="P-loop_NTPase"/>
</dbReference>